<sequence length="106" mass="11720">MQVRDASLTRESKGRGHANRRRPWVSPGICTGRLKMWDSLGPVGRRSSGLCSHHSGQDSMWRWRGKGGTPPLAVGSLPLSPLESHSFLLLGLTAFRLHLTAPRRLL</sequence>
<dbReference type="Proteomes" id="UP001221898">
    <property type="component" value="Unassembled WGS sequence"/>
</dbReference>
<accession>A0AAD7SXR5</accession>
<feature type="region of interest" description="Disordered" evidence="1">
    <location>
        <begin position="1"/>
        <end position="23"/>
    </location>
</feature>
<keyword evidence="3" id="KW-1185">Reference proteome</keyword>
<evidence type="ECO:0000256" key="1">
    <source>
        <dbReference type="SAM" id="MobiDB-lite"/>
    </source>
</evidence>
<reference evidence="2" key="1">
    <citation type="journal article" date="2023" name="Science">
        <title>Genome structures resolve the early diversification of teleost fishes.</title>
        <authorList>
            <person name="Parey E."/>
            <person name="Louis A."/>
            <person name="Montfort J."/>
            <person name="Bouchez O."/>
            <person name="Roques C."/>
            <person name="Iampietro C."/>
            <person name="Lluch J."/>
            <person name="Castinel A."/>
            <person name="Donnadieu C."/>
            <person name="Desvignes T."/>
            <person name="Floi Bucao C."/>
            <person name="Jouanno E."/>
            <person name="Wen M."/>
            <person name="Mejri S."/>
            <person name="Dirks R."/>
            <person name="Jansen H."/>
            <person name="Henkel C."/>
            <person name="Chen W.J."/>
            <person name="Zahm M."/>
            <person name="Cabau C."/>
            <person name="Klopp C."/>
            <person name="Thompson A.W."/>
            <person name="Robinson-Rechavi M."/>
            <person name="Braasch I."/>
            <person name="Lecointre G."/>
            <person name="Bobe J."/>
            <person name="Postlethwait J.H."/>
            <person name="Berthelot C."/>
            <person name="Roest Crollius H."/>
            <person name="Guiguen Y."/>
        </authorList>
    </citation>
    <scope>NUCLEOTIDE SEQUENCE</scope>
    <source>
        <strain evidence="2">NC1722</strain>
    </source>
</reference>
<dbReference type="EMBL" id="JAINUG010000028">
    <property type="protein sequence ID" value="KAJ8410092.1"/>
    <property type="molecule type" value="Genomic_DNA"/>
</dbReference>
<name>A0AAD7SXR5_9TELE</name>
<proteinExistence type="predicted"/>
<organism evidence="2 3">
    <name type="scientific">Aldrovandia affinis</name>
    <dbReference type="NCBI Taxonomy" id="143900"/>
    <lineage>
        <taxon>Eukaryota</taxon>
        <taxon>Metazoa</taxon>
        <taxon>Chordata</taxon>
        <taxon>Craniata</taxon>
        <taxon>Vertebrata</taxon>
        <taxon>Euteleostomi</taxon>
        <taxon>Actinopterygii</taxon>
        <taxon>Neopterygii</taxon>
        <taxon>Teleostei</taxon>
        <taxon>Notacanthiformes</taxon>
        <taxon>Halosauridae</taxon>
        <taxon>Aldrovandia</taxon>
    </lineage>
</organism>
<evidence type="ECO:0000313" key="2">
    <source>
        <dbReference type="EMBL" id="KAJ8410092.1"/>
    </source>
</evidence>
<protein>
    <submittedName>
        <fullName evidence="2">Uncharacterized protein</fullName>
    </submittedName>
</protein>
<evidence type="ECO:0000313" key="3">
    <source>
        <dbReference type="Proteomes" id="UP001221898"/>
    </source>
</evidence>
<gene>
    <name evidence="2" type="ORF">AAFF_G00211330</name>
</gene>
<comment type="caution">
    <text evidence="2">The sequence shown here is derived from an EMBL/GenBank/DDBJ whole genome shotgun (WGS) entry which is preliminary data.</text>
</comment>
<dbReference type="AlphaFoldDB" id="A0AAD7SXR5"/>